<dbReference type="RefSeq" id="WP_328856495.1">
    <property type="nucleotide sequence ID" value="NZ_CP108021.1"/>
</dbReference>
<dbReference type="KEGG" id="whr:OG579_14445"/>
<dbReference type="PROSITE" id="PS50146">
    <property type="entry name" value="DAGK"/>
    <property type="match status" value="1"/>
</dbReference>
<dbReference type="EMBL" id="CP108021">
    <property type="protein sequence ID" value="WUM18921.1"/>
    <property type="molecule type" value="Genomic_DNA"/>
</dbReference>
<evidence type="ECO:0000256" key="3">
    <source>
        <dbReference type="ARBA" id="ARBA00022692"/>
    </source>
</evidence>
<dbReference type="Pfam" id="PF00781">
    <property type="entry name" value="DAGK_cat"/>
    <property type="match status" value="1"/>
</dbReference>
<evidence type="ECO:0000256" key="6">
    <source>
        <dbReference type="ARBA" id="ARBA00023136"/>
    </source>
</evidence>
<keyword evidence="2" id="KW-1003">Cell membrane</keyword>
<keyword evidence="3" id="KW-0812">Transmembrane</keyword>
<dbReference type="SUPFAM" id="SSF48317">
    <property type="entry name" value="Acid phosphatase/Vanadium-dependent haloperoxidase"/>
    <property type="match status" value="1"/>
</dbReference>
<dbReference type="InterPro" id="IPR016064">
    <property type="entry name" value="NAD/diacylglycerol_kinase_sf"/>
</dbReference>
<evidence type="ECO:0000259" key="7">
    <source>
        <dbReference type="PROSITE" id="PS50146"/>
    </source>
</evidence>
<name>A0AAU4JYT3_9NOCA</name>
<comment type="subcellular location">
    <subcellularLocation>
        <location evidence="1">Cell membrane</location>
        <topology evidence="1">Multi-pass membrane protein</topology>
    </subcellularLocation>
</comment>
<dbReference type="SMART" id="SM00014">
    <property type="entry name" value="acidPPc"/>
    <property type="match status" value="1"/>
</dbReference>
<evidence type="ECO:0000313" key="8">
    <source>
        <dbReference type="EMBL" id="WUM18921.1"/>
    </source>
</evidence>
<keyword evidence="9" id="KW-1185">Reference proteome</keyword>
<keyword evidence="8" id="KW-0418">Kinase</keyword>
<dbReference type="GO" id="GO:0016787">
    <property type="term" value="F:hydrolase activity"/>
    <property type="evidence" value="ECO:0007669"/>
    <property type="project" value="UniProtKB-KW"/>
</dbReference>
<dbReference type="CDD" id="cd01610">
    <property type="entry name" value="PAP2_like"/>
    <property type="match status" value="1"/>
</dbReference>
<dbReference type="InterPro" id="IPR017438">
    <property type="entry name" value="ATP-NAD_kinase_N"/>
</dbReference>
<dbReference type="Proteomes" id="UP001432128">
    <property type="component" value="Chromosome"/>
</dbReference>
<dbReference type="AlphaFoldDB" id="A0AAU4JYT3"/>
<dbReference type="PANTHER" id="PTHR14969">
    <property type="entry name" value="SPHINGOSINE-1-PHOSPHATE PHOSPHOHYDROLASE"/>
    <property type="match status" value="1"/>
</dbReference>
<organism evidence="8 9">
    <name type="scientific">Williamsia herbipolensis</name>
    <dbReference type="NCBI Taxonomy" id="1603258"/>
    <lineage>
        <taxon>Bacteria</taxon>
        <taxon>Bacillati</taxon>
        <taxon>Actinomycetota</taxon>
        <taxon>Actinomycetes</taxon>
        <taxon>Mycobacteriales</taxon>
        <taxon>Nocardiaceae</taxon>
        <taxon>Williamsia</taxon>
    </lineage>
</organism>
<dbReference type="GO" id="GO:0005886">
    <property type="term" value="C:plasma membrane"/>
    <property type="evidence" value="ECO:0007669"/>
    <property type="project" value="UniProtKB-SubCell"/>
</dbReference>
<gene>
    <name evidence="8" type="ORF">OG579_14445</name>
</gene>
<dbReference type="Pfam" id="PF01569">
    <property type="entry name" value="PAP2"/>
    <property type="match status" value="1"/>
</dbReference>
<reference evidence="8 9" key="1">
    <citation type="submission" date="2022-10" db="EMBL/GenBank/DDBJ databases">
        <title>The complete genomes of actinobacterial strains from the NBC collection.</title>
        <authorList>
            <person name="Joergensen T.S."/>
            <person name="Alvarez Arevalo M."/>
            <person name="Sterndorff E.B."/>
            <person name="Faurdal D."/>
            <person name="Vuksanovic O."/>
            <person name="Mourched A.-S."/>
            <person name="Charusanti P."/>
            <person name="Shaw S."/>
            <person name="Blin K."/>
            <person name="Weber T."/>
        </authorList>
    </citation>
    <scope>NUCLEOTIDE SEQUENCE [LARGE SCALE GENOMIC DNA]</scope>
    <source>
        <strain evidence="8 9">NBC_00319</strain>
    </source>
</reference>
<dbReference type="SMART" id="SM00046">
    <property type="entry name" value="DAGKc"/>
    <property type="match status" value="1"/>
</dbReference>
<dbReference type="InterPro" id="IPR036938">
    <property type="entry name" value="PAP2/HPO_sf"/>
</dbReference>
<proteinExistence type="predicted"/>
<dbReference type="Gene3D" id="2.60.200.40">
    <property type="match status" value="1"/>
</dbReference>
<keyword evidence="4" id="KW-0378">Hydrolase</keyword>
<evidence type="ECO:0000256" key="5">
    <source>
        <dbReference type="ARBA" id="ARBA00022989"/>
    </source>
</evidence>
<dbReference type="Gene3D" id="3.40.50.10330">
    <property type="entry name" value="Probable inorganic polyphosphate/atp-NAD kinase, domain 1"/>
    <property type="match status" value="1"/>
</dbReference>
<protein>
    <submittedName>
        <fullName evidence="8">Diacylglycerol kinase family protein</fullName>
    </submittedName>
</protein>
<feature type="domain" description="DAGKc" evidence="7">
    <location>
        <begin position="205"/>
        <end position="329"/>
    </location>
</feature>
<dbReference type="Gene3D" id="1.20.144.10">
    <property type="entry name" value="Phosphatidic acid phosphatase type 2/haloperoxidase"/>
    <property type="match status" value="1"/>
</dbReference>
<evidence type="ECO:0000313" key="9">
    <source>
        <dbReference type="Proteomes" id="UP001432128"/>
    </source>
</evidence>
<evidence type="ECO:0000256" key="1">
    <source>
        <dbReference type="ARBA" id="ARBA00004651"/>
    </source>
</evidence>
<dbReference type="PANTHER" id="PTHR14969:SF62">
    <property type="entry name" value="DECAPRENYLPHOSPHORYL-5-PHOSPHORIBOSE PHOSPHATASE RV3807C-RELATED"/>
    <property type="match status" value="1"/>
</dbReference>
<keyword evidence="8" id="KW-0808">Transferase</keyword>
<sequence>MRTGHHRRRRRIGVALGAVDRAVYDAVARSDSPLLDATMPRLTNAANYSRLWFAIAVGLVASRSASAQRGAARGVTSLAVSSIVTNQVAKRVWSRRRPIPDAVPLARVVRTPSSTSMPSGHSASAAAFAVGVGLENRKFGAAFAPLAALVGVSRVATGAHYPADVVVGFGMGASIALVIGRVFPPMSVYRPVDHAPRWVPTRERSDGDGVVLVINPNSGSGSGERIIDEIRAHLPAAEIVTCGEGDDTTELLRAAAERAEVLAVGGGDGTVAAAADIARLAGLPLAVFPAGTFNHFAKDIGCATVADTVDAIRKGRAARVDLALLNGEKAFINNANIGAYPQFVRFRERYEKTLGKPIASVYAMLHTLRRERPVRLRYRDTGNGDTTVTTSLFFLGTSVYETPGFAPAHRPRMDDGLLDVRILEVDRRFAKSRIMFSVLTGQLARSSLYRELRVTDFTVTSLDGPTTIALDGEIRTRCTTASFTVDHEGLVVFGSFERE</sequence>
<dbReference type="InterPro" id="IPR001206">
    <property type="entry name" value="Diacylglycerol_kinase_cat_dom"/>
</dbReference>
<accession>A0AAU4JYT3</accession>
<keyword evidence="6" id="KW-0472">Membrane</keyword>
<dbReference type="SUPFAM" id="SSF111331">
    <property type="entry name" value="NAD kinase/diacylglycerol kinase-like"/>
    <property type="match status" value="1"/>
</dbReference>
<evidence type="ECO:0000256" key="2">
    <source>
        <dbReference type="ARBA" id="ARBA00022475"/>
    </source>
</evidence>
<dbReference type="GO" id="GO:0016301">
    <property type="term" value="F:kinase activity"/>
    <property type="evidence" value="ECO:0007669"/>
    <property type="project" value="UniProtKB-KW"/>
</dbReference>
<keyword evidence="5" id="KW-1133">Transmembrane helix</keyword>
<dbReference type="InterPro" id="IPR000326">
    <property type="entry name" value="PAP2/HPO"/>
</dbReference>
<evidence type="ECO:0000256" key="4">
    <source>
        <dbReference type="ARBA" id="ARBA00022801"/>
    </source>
</evidence>